<keyword evidence="1" id="KW-0472">Membrane</keyword>
<evidence type="ECO:0000313" key="3">
    <source>
        <dbReference type="Proteomes" id="UP000320404"/>
    </source>
</evidence>
<evidence type="ECO:0000313" key="2">
    <source>
        <dbReference type="EMBL" id="RZO77378.1"/>
    </source>
</evidence>
<name>A0A520S4G3_9GAMM</name>
<evidence type="ECO:0000256" key="1">
    <source>
        <dbReference type="SAM" id="Phobius"/>
    </source>
</evidence>
<organism evidence="2 3">
    <name type="scientific">OM182 bacterium</name>
    <dbReference type="NCBI Taxonomy" id="2510334"/>
    <lineage>
        <taxon>Bacteria</taxon>
        <taxon>Pseudomonadati</taxon>
        <taxon>Pseudomonadota</taxon>
        <taxon>Gammaproteobacteria</taxon>
        <taxon>OMG group</taxon>
        <taxon>OM182 clade</taxon>
    </lineage>
</organism>
<dbReference type="Proteomes" id="UP000320404">
    <property type="component" value="Unassembled WGS sequence"/>
</dbReference>
<proteinExistence type="predicted"/>
<keyword evidence="1" id="KW-1133">Transmembrane helix</keyword>
<sequence>MSQHEYIFIAVSIILGLALTRLLHTMGMIVRSHEQVVFHWAPITWALSVLVFILQLWWIGWGLRSIDEWQFLDFMVLVFGSIFLYGAAELALSPPESESLHLLDESRRLGRLSALSMLMYFLVGPYVNIFMYGYGVLPSITVPSVGIGLMVSTILVPEKFPMWAILFAAYSVFILALTI</sequence>
<protein>
    <submittedName>
        <fullName evidence="2">Uncharacterized protein</fullName>
    </submittedName>
</protein>
<dbReference type="AlphaFoldDB" id="A0A520S4G3"/>
<feature type="transmembrane region" description="Helical" evidence="1">
    <location>
        <begin position="6"/>
        <end position="24"/>
    </location>
</feature>
<accession>A0A520S4G3</accession>
<feature type="transmembrane region" description="Helical" evidence="1">
    <location>
        <begin position="160"/>
        <end position="178"/>
    </location>
</feature>
<feature type="transmembrane region" description="Helical" evidence="1">
    <location>
        <begin position="36"/>
        <end position="59"/>
    </location>
</feature>
<feature type="transmembrane region" description="Helical" evidence="1">
    <location>
        <begin position="71"/>
        <end position="92"/>
    </location>
</feature>
<gene>
    <name evidence="2" type="ORF">EVA69_01990</name>
</gene>
<dbReference type="EMBL" id="SHAH01000016">
    <property type="protein sequence ID" value="RZO77378.1"/>
    <property type="molecule type" value="Genomic_DNA"/>
</dbReference>
<reference evidence="2 3" key="1">
    <citation type="submission" date="2019-02" db="EMBL/GenBank/DDBJ databases">
        <title>Prokaryotic population dynamics and viral predation in marine succession experiment using metagenomics: the confinement effect.</title>
        <authorList>
            <person name="Haro-Moreno J.M."/>
            <person name="Rodriguez-Valera F."/>
            <person name="Lopez-Perez M."/>
        </authorList>
    </citation>
    <scope>NUCLEOTIDE SEQUENCE [LARGE SCALE GENOMIC DNA]</scope>
    <source>
        <strain evidence="2">MED-G158</strain>
    </source>
</reference>
<feature type="transmembrane region" description="Helical" evidence="1">
    <location>
        <begin position="112"/>
        <end position="134"/>
    </location>
</feature>
<keyword evidence="1" id="KW-0812">Transmembrane</keyword>
<comment type="caution">
    <text evidence="2">The sequence shown here is derived from an EMBL/GenBank/DDBJ whole genome shotgun (WGS) entry which is preliminary data.</text>
</comment>